<feature type="compositionally biased region" description="Pro residues" evidence="1">
    <location>
        <begin position="44"/>
        <end position="75"/>
    </location>
</feature>
<evidence type="ECO:0000313" key="2">
    <source>
        <dbReference type="EMBL" id="KIL39560.1"/>
    </source>
</evidence>
<evidence type="ECO:0000313" key="3">
    <source>
        <dbReference type="Proteomes" id="UP000031967"/>
    </source>
</evidence>
<reference evidence="2 3" key="1">
    <citation type="submission" date="2014-12" db="EMBL/GenBank/DDBJ databases">
        <title>Draft genome sequence of Paenibacillus kamchatkensis strain B-2647.</title>
        <authorList>
            <person name="Karlyshev A.V."/>
            <person name="Kudryashova E.B."/>
        </authorList>
    </citation>
    <scope>NUCLEOTIDE SEQUENCE [LARGE SCALE GENOMIC DNA]</scope>
    <source>
        <strain evidence="2 3">VKM B-2647</strain>
    </source>
</reference>
<sequence>MSDASGKIAKLTVVGTVTIIHVASTVPTISKFWITLPPIVPPVPQEPPVPPVPPDPPVPPVPPPESPAPPVPPGSPLGSPILASVTSGYPSLTLLVETHSTLERFRFAFNN</sequence>
<name>A0ABR5AF29_9BACL</name>
<dbReference type="Proteomes" id="UP000031967">
    <property type="component" value="Unassembled WGS sequence"/>
</dbReference>
<keyword evidence="3" id="KW-1185">Reference proteome</keyword>
<protein>
    <submittedName>
        <fullName evidence="2">Uncharacterized protein</fullName>
    </submittedName>
</protein>
<comment type="caution">
    <text evidence="2">The sequence shown here is derived from an EMBL/GenBank/DDBJ whole genome shotgun (WGS) entry which is preliminary data.</text>
</comment>
<gene>
    <name evidence="2" type="ORF">SD70_19340</name>
</gene>
<evidence type="ECO:0000256" key="1">
    <source>
        <dbReference type="SAM" id="MobiDB-lite"/>
    </source>
</evidence>
<feature type="region of interest" description="Disordered" evidence="1">
    <location>
        <begin position="44"/>
        <end position="80"/>
    </location>
</feature>
<proteinExistence type="predicted"/>
<organism evidence="2 3">
    <name type="scientific">Gordoniibacillus kamchatkensis</name>
    <dbReference type="NCBI Taxonomy" id="1590651"/>
    <lineage>
        <taxon>Bacteria</taxon>
        <taxon>Bacillati</taxon>
        <taxon>Bacillota</taxon>
        <taxon>Bacilli</taxon>
        <taxon>Bacillales</taxon>
        <taxon>Paenibacillaceae</taxon>
        <taxon>Gordoniibacillus</taxon>
    </lineage>
</organism>
<accession>A0ABR5AF29</accession>
<dbReference type="EMBL" id="JXAK01000035">
    <property type="protein sequence ID" value="KIL39560.1"/>
    <property type="molecule type" value="Genomic_DNA"/>
</dbReference>